<dbReference type="STRING" id="1619308.B5808_12625"/>
<reference evidence="6 7" key="1">
    <citation type="submission" date="2017-04" db="EMBL/GenBank/DDBJ databases">
        <authorList>
            <person name="Afonso C.L."/>
            <person name="Miller P.J."/>
            <person name="Scott M.A."/>
            <person name="Spackman E."/>
            <person name="Goraichik I."/>
            <person name="Dimitrov K.M."/>
            <person name="Suarez D.L."/>
            <person name="Swayne D.E."/>
        </authorList>
    </citation>
    <scope>NUCLEOTIDE SEQUENCE [LARGE SCALE GENOMIC DNA]</scope>
    <source>
        <strain evidence="7">XA(T)</strain>
    </source>
</reference>
<dbReference type="PANTHER" id="PTHR38480:SF1">
    <property type="entry name" value="SLR0254 PROTEIN"/>
    <property type="match status" value="1"/>
</dbReference>
<organism evidence="6 7">
    <name type="scientific">Cnuibacter physcomitrellae</name>
    <dbReference type="NCBI Taxonomy" id="1619308"/>
    <lineage>
        <taxon>Bacteria</taxon>
        <taxon>Bacillati</taxon>
        <taxon>Actinomycetota</taxon>
        <taxon>Actinomycetes</taxon>
        <taxon>Micrococcales</taxon>
        <taxon>Microbacteriaceae</taxon>
        <taxon>Cnuibacter</taxon>
    </lineage>
</organism>
<dbReference type="AlphaFoldDB" id="A0A1X9LLC2"/>
<dbReference type="RefSeq" id="WP_085020112.1">
    <property type="nucleotide sequence ID" value="NZ_BMHD01000001.1"/>
</dbReference>
<dbReference type="Pfam" id="PF06271">
    <property type="entry name" value="RDD"/>
    <property type="match status" value="1"/>
</dbReference>
<evidence type="ECO:0000256" key="3">
    <source>
        <dbReference type="ARBA" id="ARBA00022989"/>
    </source>
</evidence>
<evidence type="ECO:0000259" key="5">
    <source>
        <dbReference type="Pfam" id="PF06271"/>
    </source>
</evidence>
<evidence type="ECO:0000256" key="2">
    <source>
        <dbReference type="ARBA" id="ARBA00022692"/>
    </source>
</evidence>
<comment type="subcellular location">
    <subcellularLocation>
        <location evidence="1">Membrane</location>
        <topology evidence="1">Multi-pass membrane protein</topology>
    </subcellularLocation>
</comment>
<name>A0A1X9LLC2_9MICO</name>
<gene>
    <name evidence="6" type="ORF">B5808_12625</name>
</gene>
<evidence type="ECO:0000256" key="4">
    <source>
        <dbReference type="ARBA" id="ARBA00023136"/>
    </source>
</evidence>
<protein>
    <recommendedName>
        <fullName evidence="5">RDD domain-containing protein</fullName>
    </recommendedName>
</protein>
<evidence type="ECO:0000313" key="6">
    <source>
        <dbReference type="EMBL" id="ARJ05974.1"/>
    </source>
</evidence>
<keyword evidence="4" id="KW-0472">Membrane</keyword>
<dbReference type="PANTHER" id="PTHR38480">
    <property type="entry name" value="SLR0254 PROTEIN"/>
    <property type="match status" value="1"/>
</dbReference>
<accession>A0A1X9LLC2</accession>
<feature type="domain" description="RDD" evidence="5">
    <location>
        <begin position="56"/>
        <end position="180"/>
    </location>
</feature>
<evidence type="ECO:0000256" key="1">
    <source>
        <dbReference type="ARBA" id="ARBA00004141"/>
    </source>
</evidence>
<sequence length="303" mass="32451">MSRPPVSDPGRTGASSAGAPVAGASGAAAVVGVGDDELLTGEAVALDVRPTGFLLRSAGGAIDWLVFTLPLIAVLTWYGQLLPALPIDQALATALVTATTVFFWVVAPIVVEVLTRGRSLGRLAVGSRIVRDDGGAAGLRHAIIRGLLGYVEIFVSFGSIAFIVSLLNRRSKRLGDLIAGTYSQHERVPHPVPHGYAMPPELFAWAQIADVAKLPDRLSRRIAAHLASAPRTDPRIRARLSFELAAEASRFVSPLPDVDPFVFLVGVAVMRRDRDYAALLGERRRLERLQPALRSLPHGFPDR</sequence>
<keyword evidence="3" id="KW-1133">Transmembrane helix</keyword>
<dbReference type="GO" id="GO:0016020">
    <property type="term" value="C:membrane"/>
    <property type="evidence" value="ECO:0007669"/>
    <property type="project" value="UniProtKB-SubCell"/>
</dbReference>
<proteinExistence type="predicted"/>
<dbReference type="Proteomes" id="UP000192775">
    <property type="component" value="Chromosome"/>
</dbReference>
<dbReference type="EMBL" id="CP020715">
    <property type="protein sequence ID" value="ARJ05974.1"/>
    <property type="molecule type" value="Genomic_DNA"/>
</dbReference>
<evidence type="ECO:0000313" key="7">
    <source>
        <dbReference type="Proteomes" id="UP000192775"/>
    </source>
</evidence>
<keyword evidence="7" id="KW-1185">Reference proteome</keyword>
<dbReference type="KEGG" id="cphy:B5808_12625"/>
<keyword evidence="2" id="KW-0812">Transmembrane</keyword>
<dbReference type="InterPro" id="IPR010432">
    <property type="entry name" value="RDD"/>
</dbReference>